<evidence type="ECO:0000259" key="1">
    <source>
        <dbReference type="PROSITE" id="PS50181"/>
    </source>
</evidence>
<proteinExistence type="predicted"/>
<dbReference type="InterPro" id="IPR036047">
    <property type="entry name" value="F-box-like_dom_sf"/>
</dbReference>
<sequence length="689" mass="79339">MAPLVLANDDYLGTRNKRLDSDIETRNTTGAGAIVVSGCRRHLRGRRGGLKDLPHMPLDVIFEVLSHVTTKDLLALSRSTKDFRRLLLNRQSTRIWRQSRKQLEGLPEPPSYLNEPAYANLLFSPHCHNCLKVNINTVLWLFSARYCNPCKRILFSADRNDVETLLREVMGEARGGESALRYIRRHQGKYHTEEVATIRNEWVRLKTDEEKEAYKDRRKAFVEECEKYASLLPHWRYSYNERLFRDKLDLRAARFEAIKDRLREEGWADVIDHLHFNDDWRLSNLKEVSRTTKLTDNGWKHIRQSIVDFVAPLRLVYARNRLTRVCEARLASIRMTEEKLVSMYRTRLRYLRELLDSCQLAEDRRTAESDLKPGFAEFADIPEIKSLVRNEMDDITPNDFLALQGRLADLIVSWTDHWQAVFIQKALAAGELDDIITPTTSLLDLAIVSFVCQSCRQTQLRWPYVLAHRCFRQIPTVFSVGRRKTHGTYSRAVWGLVRHNNDAPFEGGQHAIFSRHVAITRAVIAACGLDASTATYGEMENCGARLVCSFCSIHDRLAEGKYGVFAWQAAIYHSISSHPNCHSGSVDDWERISDSDATRVKEREISRALNTISSLGDSDVVLGCTQCNYHGSLAEVQEHVLFDHWLWLNKPLVSDELVLNEEDVYVHQDSAHIMELTRFVHLEISEECS</sequence>
<organism evidence="2">
    <name type="scientific">Dichomitus squalens</name>
    <dbReference type="NCBI Taxonomy" id="114155"/>
    <lineage>
        <taxon>Eukaryota</taxon>
        <taxon>Fungi</taxon>
        <taxon>Dikarya</taxon>
        <taxon>Basidiomycota</taxon>
        <taxon>Agaricomycotina</taxon>
        <taxon>Agaricomycetes</taxon>
        <taxon>Polyporales</taxon>
        <taxon>Polyporaceae</taxon>
        <taxon>Dichomitus</taxon>
    </lineage>
</organism>
<protein>
    <recommendedName>
        <fullName evidence="1">F-box domain-containing protein</fullName>
    </recommendedName>
</protein>
<dbReference type="PROSITE" id="PS50181">
    <property type="entry name" value="FBOX"/>
    <property type="match status" value="1"/>
</dbReference>
<dbReference type="EMBL" id="ML143390">
    <property type="protein sequence ID" value="TBU33704.1"/>
    <property type="molecule type" value="Genomic_DNA"/>
</dbReference>
<dbReference type="Proteomes" id="UP000292957">
    <property type="component" value="Unassembled WGS sequence"/>
</dbReference>
<dbReference type="AlphaFoldDB" id="A0A4Q9MZW2"/>
<dbReference type="Pfam" id="PF00646">
    <property type="entry name" value="F-box"/>
    <property type="match status" value="1"/>
</dbReference>
<gene>
    <name evidence="2" type="ORF">BD311DRAFT_844928</name>
</gene>
<accession>A0A4Q9MZW2</accession>
<dbReference type="InterPro" id="IPR001810">
    <property type="entry name" value="F-box_dom"/>
</dbReference>
<reference evidence="2" key="1">
    <citation type="submission" date="2019-01" db="EMBL/GenBank/DDBJ databases">
        <title>Draft genome sequences of three monokaryotic isolates of the white-rot basidiomycete fungus Dichomitus squalens.</title>
        <authorList>
            <consortium name="DOE Joint Genome Institute"/>
            <person name="Lopez S.C."/>
            <person name="Andreopoulos B."/>
            <person name="Pangilinan J."/>
            <person name="Lipzen A."/>
            <person name="Riley R."/>
            <person name="Ahrendt S."/>
            <person name="Ng V."/>
            <person name="Barry K."/>
            <person name="Daum C."/>
            <person name="Grigoriev I.V."/>
            <person name="Hilden K.S."/>
            <person name="Makela M.R."/>
            <person name="de Vries R.P."/>
        </authorList>
    </citation>
    <scope>NUCLEOTIDE SEQUENCE [LARGE SCALE GENOMIC DNA]</scope>
    <source>
        <strain evidence="2">OM18370.1</strain>
    </source>
</reference>
<evidence type="ECO:0000313" key="2">
    <source>
        <dbReference type="EMBL" id="TBU33704.1"/>
    </source>
</evidence>
<dbReference type="SUPFAM" id="SSF81383">
    <property type="entry name" value="F-box domain"/>
    <property type="match status" value="1"/>
</dbReference>
<name>A0A4Q9MZW2_9APHY</name>
<feature type="domain" description="F-box" evidence="1">
    <location>
        <begin position="50"/>
        <end position="99"/>
    </location>
</feature>
<dbReference type="OrthoDB" id="2322499at2759"/>